<gene>
    <name evidence="1" type="ORF">GGR47_002380</name>
</gene>
<name>A0AAW3TXD0_9SPHN</name>
<protein>
    <submittedName>
        <fullName evidence="1">Uncharacterized protein</fullName>
    </submittedName>
</protein>
<organism evidence="1 2">
    <name type="scientific">Sphingomonas aquatilis</name>
    <dbReference type="NCBI Taxonomy" id="93063"/>
    <lineage>
        <taxon>Bacteria</taxon>
        <taxon>Pseudomonadati</taxon>
        <taxon>Pseudomonadota</taxon>
        <taxon>Alphaproteobacteria</taxon>
        <taxon>Sphingomonadales</taxon>
        <taxon>Sphingomonadaceae</taxon>
        <taxon>Sphingomonas</taxon>
    </lineage>
</organism>
<keyword evidence="2" id="KW-1185">Reference proteome</keyword>
<comment type="caution">
    <text evidence="1">The sequence shown here is derived from an EMBL/GenBank/DDBJ whole genome shotgun (WGS) entry which is preliminary data.</text>
</comment>
<dbReference type="EMBL" id="JACIDB010000004">
    <property type="protein sequence ID" value="MBB3876134.1"/>
    <property type="molecule type" value="Genomic_DNA"/>
</dbReference>
<proteinExistence type="predicted"/>
<dbReference type="AlphaFoldDB" id="A0AAW3TXD0"/>
<accession>A0AAW3TXD0</accession>
<evidence type="ECO:0000313" key="2">
    <source>
        <dbReference type="Proteomes" id="UP000528945"/>
    </source>
</evidence>
<reference evidence="1 2" key="1">
    <citation type="submission" date="2020-08" db="EMBL/GenBank/DDBJ databases">
        <title>Genomic Encyclopedia of Type Strains, Phase IV (KMG-IV): sequencing the most valuable type-strain genomes for metagenomic binning, comparative biology and taxonomic classification.</title>
        <authorList>
            <person name="Goeker M."/>
        </authorList>
    </citation>
    <scope>NUCLEOTIDE SEQUENCE [LARGE SCALE GENOMIC DNA]</scope>
    <source>
        <strain evidence="1 2">DSM 15581</strain>
    </source>
</reference>
<dbReference type="RefSeq" id="WP_183949544.1">
    <property type="nucleotide sequence ID" value="NZ_JACIDB010000004.1"/>
</dbReference>
<evidence type="ECO:0000313" key="1">
    <source>
        <dbReference type="EMBL" id="MBB3876134.1"/>
    </source>
</evidence>
<sequence length="286" mass="31062">MIDAFARSLKVKLARAEAKYGYSDNWRTDDWEADCQCDLAKHVAKGDPLDVAAYAAFCWARGYRTSPVEGLTSGEGEADADLIAGVKRALQNPDGEHDGWTDAGLKDVFFRWPTIVHAINAALATSPKATATASVRECGAAPDHADIMETIENAADDWQTKGYTSALAEVRDMANVGRALMEALPEGYHYMNYPSEIVSDLQNQISDLQTFGITDSGTATASVRERAKDKAIGLIRDLVVELETWEPELLDVLRLTPQAKLLREWIAKPASLTDSGTAATIGGERA</sequence>
<dbReference type="Proteomes" id="UP000528945">
    <property type="component" value="Unassembled WGS sequence"/>
</dbReference>